<reference evidence="7" key="2">
    <citation type="submission" date="2021-09" db="EMBL/GenBank/DDBJ databases">
        <authorList>
            <person name="Jia N."/>
            <person name="Wang J."/>
            <person name="Shi W."/>
            <person name="Du L."/>
            <person name="Sun Y."/>
            <person name="Zhan W."/>
            <person name="Jiang J."/>
            <person name="Wang Q."/>
            <person name="Zhang B."/>
            <person name="Ji P."/>
            <person name="Sakyi L.B."/>
            <person name="Cui X."/>
            <person name="Yuan T."/>
            <person name="Jiang B."/>
            <person name="Yang W."/>
            <person name="Lam T.T.-Y."/>
            <person name="Chang Q."/>
            <person name="Ding S."/>
            <person name="Wang X."/>
            <person name="Zhu J."/>
            <person name="Ruan X."/>
            <person name="Zhao L."/>
            <person name="Wei J."/>
            <person name="Que T."/>
            <person name="Du C."/>
            <person name="Cheng J."/>
            <person name="Dai P."/>
            <person name="Han X."/>
            <person name="Huang E."/>
            <person name="Gao Y."/>
            <person name="Liu J."/>
            <person name="Shao H."/>
            <person name="Ye R."/>
            <person name="Li L."/>
            <person name="Wei W."/>
            <person name="Wang X."/>
            <person name="Wang C."/>
            <person name="Huo Q."/>
            <person name="Li W."/>
            <person name="Guo W."/>
            <person name="Chen H."/>
            <person name="Chen S."/>
            <person name="Zhou L."/>
            <person name="Zhou L."/>
            <person name="Ni X."/>
            <person name="Tian J."/>
            <person name="Zhou Y."/>
            <person name="Sheng Y."/>
            <person name="Liu T."/>
            <person name="Pan Y."/>
            <person name="Xia L."/>
            <person name="Li J."/>
            <person name="Zhao F."/>
            <person name="Cao W."/>
        </authorList>
    </citation>
    <scope>NUCLEOTIDE SEQUENCE</scope>
    <source>
        <strain evidence="7">Rmic-2018</strain>
        <tissue evidence="7">Larvae</tissue>
    </source>
</reference>
<comment type="similarity">
    <text evidence="3">Belongs to the CENP-I/CTF3 family.</text>
</comment>
<evidence type="ECO:0000256" key="6">
    <source>
        <dbReference type="ARBA" id="ARBA00023328"/>
    </source>
</evidence>
<gene>
    <name evidence="7" type="ORF">HPB51_003946</name>
</gene>
<evidence type="ECO:0000256" key="1">
    <source>
        <dbReference type="ARBA" id="ARBA00004123"/>
    </source>
</evidence>
<keyword evidence="4" id="KW-0158">Chromosome</keyword>
<accession>A0A9J6EQR7</accession>
<dbReference type="Proteomes" id="UP000821866">
    <property type="component" value="Chromosome 10"/>
</dbReference>
<evidence type="ECO:0000313" key="7">
    <source>
        <dbReference type="EMBL" id="KAH8036694.1"/>
    </source>
</evidence>
<dbReference type="GO" id="GO:0034080">
    <property type="term" value="P:CENP-A containing chromatin assembly"/>
    <property type="evidence" value="ECO:0007669"/>
    <property type="project" value="TreeGrafter"/>
</dbReference>
<evidence type="ECO:0000256" key="4">
    <source>
        <dbReference type="ARBA" id="ARBA00022454"/>
    </source>
</evidence>
<reference evidence="7" key="1">
    <citation type="journal article" date="2020" name="Cell">
        <title>Large-Scale Comparative Analyses of Tick Genomes Elucidate Their Genetic Diversity and Vector Capacities.</title>
        <authorList>
            <consortium name="Tick Genome and Microbiome Consortium (TIGMIC)"/>
            <person name="Jia N."/>
            <person name="Wang J."/>
            <person name="Shi W."/>
            <person name="Du L."/>
            <person name="Sun Y."/>
            <person name="Zhan W."/>
            <person name="Jiang J.F."/>
            <person name="Wang Q."/>
            <person name="Zhang B."/>
            <person name="Ji P."/>
            <person name="Bell-Sakyi L."/>
            <person name="Cui X.M."/>
            <person name="Yuan T.T."/>
            <person name="Jiang B.G."/>
            <person name="Yang W.F."/>
            <person name="Lam T.T."/>
            <person name="Chang Q.C."/>
            <person name="Ding S.J."/>
            <person name="Wang X.J."/>
            <person name="Zhu J.G."/>
            <person name="Ruan X.D."/>
            <person name="Zhao L."/>
            <person name="Wei J.T."/>
            <person name="Ye R.Z."/>
            <person name="Que T.C."/>
            <person name="Du C.H."/>
            <person name="Zhou Y.H."/>
            <person name="Cheng J.X."/>
            <person name="Dai P.F."/>
            <person name="Guo W.B."/>
            <person name="Han X.H."/>
            <person name="Huang E.J."/>
            <person name="Li L.F."/>
            <person name="Wei W."/>
            <person name="Gao Y.C."/>
            <person name="Liu J.Z."/>
            <person name="Shao H.Z."/>
            <person name="Wang X."/>
            <person name="Wang C.C."/>
            <person name="Yang T.C."/>
            <person name="Huo Q.B."/>
            <person name="Li W."/>
            <person name="Chen H.Y."/>
            <person name="Chen S.E."/>
            <person name="Zhou L.G."/>
            <person name="Ni X.B."/>
            <person name="Tian J.H."/>
            <person name="Sheng Y."/>
            <person name="Liu T."/>
            <person name="Pan Y.S."/>
            <person name="Xia L.Y."/>
            <person name="Li J."/>
            <person name="Zhao F."/>
            <person name="Cao W.C."/>
        </authorList>
    </citation>
    <scope>NUCLEOTIDE SEQUENCE</scope>
    <source>
        <strain evidence="7">Rmic-2018</strain>
    </source>
</reference>
<dbReference type="VEuPathDB" id="VectorBase:LOC119169378"/>
<dbReference type="EMBL" id="JABSTU010000002">
    <property type="protein sequence ID" value="KAH8036694.1"/>
    <property type="molecule type" value="Genomic_DNA"/>
</dbReference>
<keyword evidence="8" id="KW-1185">Reference proteome</keyword>
<evidence type="ECO:0000256" key="3">
    <source>
        <dbReference type="ARBA" id="ARBA00005470"/>
    </source>
</evidence>
<organism evidence="7 8">
    <name type="scientific">Rhipicephalus microplus</name>
    <name type="common">Cattle tick</name>
    <name type="synonym">Boophilus microplus</name>
    <dbReference type="NCBI Taxonomy" id="6941"/>
    <lineage>
        <taxon>Eukaryota</taxon>
        <taxon>Metazoa</taxon>
        <taxon>Ecdysozoa</taxon>
        <taxon>Arthropoda</taxon>
        <taxon>Chelicerata</taxon>
        <taxon>Arachnida</taxon>
        <taxon>Acari</taxon>
        <taxon>Parasitiformes</taxon>
        <taxon>Ixodida</taxon>
        <taxon>Ixodoidea</taxon>
        <taxon>Ixodidae</taxon>
        <taxon>Rhipicephalinae</taxon>
        <taxon>Rhipicephalus</taxon>
        <taxon>Boophilus</taxon>
    </lineage>
</organism>
<proteinExistence type="inferred from homology"/>
<dbReference type="GO" id="GO:0000070">
    <property type="term" value="P:mitotic sister chromatid segregation"/>
    <property type="evidence" value="ECO:0007669"/>
    <property type="project" value="TreeGrafter"/>
</dbReference>
<keyword evidence="6" id="KW-0137">Centromere</keyword>
<name>A0A9J6EQR7_RHIMP</name>
<dbReference type="InterPro" id="IPR012485">
    <property type="entry name" value="CENP-I"/>
</dbReference>
<dbReference type="Pfam" id="PF07778">
    <property type="entry name" value="CENP-I"/>
    <property type="match status" value="1"/>
</dbReference>
<dbReference type="PANTHER" id="PTHR48208">
    <property type="entry name" value="CENTROMERE PROTEIN I"/>
    <property type="match status" value="1"/>
</dbReference>
<comment type="caution">
    <text evidence="7">The sequence shown here is derived from an EMBL/GenBank/DDBJ whole genome shotgun (WGS) entry which is preliminary data.</text>
</comment>
<evidence type="ECO:0000313" key="8">
    <source>
        <dbReference type="Proteomes" id="UP000821866"/>
    </source>
</evidence>
<sequence>MKVLLNPEILKAMVSEGKHRQLAYFQGQLRITLNDVFMSPENVEGKKFLTSLATMVSILQENPPAVDKWLMNCVATWNGDHYWEQILALVSNFSLTSPDHFFSCIWEPLMQLFFFQSLEKQRLNMFRKSGVALMGLPEWQFIMLPVLSRNSLLIDGLSRTCLSLLEFMEDARECFEQPWLKAMTNEFHDQVSWLGLALAGEWKRACAVGPKLSPKLLEALGVSLSDTYCPVALWWQPAVKDAVAKLCQAHNIEPHEIAQSADTWSAFLNILAASQPHTTGLMRQTAVLTEPSRFSTVSRTFTA</sequence>
<evidence type="ECO:0000256" key="5">
    <source>
        <dbReference type="ARBA" id="ARBA00023242"/>
    </source>
</evidence>
<dbReference type="AlphaFoldDB" id="A0A9J6EQR7"/>
<evidence type="ECO:0000256" key="2">
    <source>
        <dbReference type="ARBA" id="ARBA00004584"/>
    </source>
</evidence>
<comment type="subcellular location">
    <subcellularLocation>
        <location evidence="2">Chromosome</location>
        <location evidence="2">Centromere</location>
    </subcellularLocation>
    <subcellularLocation>
        <location evidence="1">Nucleus</location>
    </subcellularLocation>
</comment>
<dbReference type="GO" id="GO:0000939">
    <property type="term" value="C:inner kinetochore"/>
    <property type="evidence" value="ECO:0007669"/>
    <property type="project" value="TreeGrafter"/>
</dbReference>
<protein>
    <submittedName>
        <fullName evidence="7">Uncharacterized protein</fullName>
    </submittedName>
</protein>
<dbReference type="GO" id="GO:0005634">
    <property type="term" value="C:nucleus"/>
    <property type="evidence" value="ECO:0007669"/>
    <property type="project" value="UniProtKB-SubCell"/>
</dbReference>
<dbReference type="PANTHER" id="PTHR48208:SF2">
    <property type="entry name" value="CENTROMERE PROTEIN I"/>
    <property type="match status" value="1"/>
</dbReference>
<keyword evidence="5" id="KW-0539">Nucleus</keyword>